<dbReference type="InterPro" id="IPR030802">
    <property type="entry name" value="Permease_MalE"/>
</dbReference>
<dbReference type="EMBL" id="FNGU01000008">
    <property type="protein sequence ID" value="SDM66946.1"/>
    <property type="molecule type" value="Genomic_DNA"/>
</dbReference>
<keyword evidence="5 7" id="KW-1133">Transmembrane helix</keyword>
<dbReference type="Proteomes" id="UP000182146">
    <property type="component" value="Unassembled WGS sequence"/>
</dbReference>
<evidence type="ECO:0000313" key="8">
    <source>
        <dbReference type="EMBL" id="SDM66946.1"/>
    </source>
</evidence>
<feature type="transmembrane region" description="Helical" evidence="7">
    <location>
        <begin position="237"/>
        <end position="256"/>
    </location>
</feature>
<keyword evidence="6 7" id="KW-0472">Membrane</keyword>
<comment type="caution">
    <text evidence="7">Lacks conserved residue(s) required for the propagation of feature annotation.</text>
</comment>
<dbReference type="PANTHER" id="PTHR30188">
    <property type="entry name" value="ABC TRANSPORTER PERMEASE PROTEIN-RELATED"/>
    <property type="match status" value="1"/>
</dbReference>
<dbReference type="InterPro" id="IPR003453">
    <property type="entry name" value="ABC_MlaE_roteobac"/>
</dbReference>
<accession>A0A1G9V4H3</accession>
<protein>
    <submittedName>
        <fullName evidence="8">Phospholipid/cholesterol/gamma-HCH transport system permease protein</fullName>
    </submittedName>
</protein>
<comment type="subcellular location">
    <subcellularLocation>
        <location evidence="1">Membrane</location>
        <topology evidence="1">Multi-pass membrane protein</topology>
    </subcellularLocation>
</comment>
<dbReference type="PANTHER" id="PTHR30188:SF4">
    <property type="entry name" value="PROTEIN TRIGALACTOSYLDIACYLGLYCEROL 1, CHLOROPLASTIC"/>
    <property type="match status" value="1"/>
</dbReference>
<evidence type="ECO:0000256" key="3">
    <source>
        <dbReference type="ARBA" id="ARBA00022448"/>
    </source>
</evidence>
<dbReference type="NCBIfam" id="TIGR00056">
    <property type="entry name" value="MlaE family lipid ABC transporter permease subunit"/>
    <property type="match status" value="1"/>
</dbReference>
<keyword evidence="4 7" id="KW-0812">Transmembrane</keyword>
<dbReference type="STRING" id="392333.SAMN05660860_02973"/>
<evidence type="ECO:0000256" key="5">
    <source>
        <dbReference type="ARBA" id="ARBA00022989"/>
    </source>
</evidence>
<feature type="transmembrane region" description="Helical" evidence="7">
    <location>
        <begin position="53"/>
        <end position="74"/>
    </location>
</feature>
<dbReference type="GO" id="GO:0005548">
    <property type="term" value="F:phospholipid transporter activity"/>
    <property type="evidence" value="ECO:0007669"/>
    <property type="project" value="TreeGrafter"/>
</dbReference>
<dbReference type="AlphaFoldDB" id="A0A1G9V4H3"/>
<comment type="similarity">
    <text evidence="2 7">Belongs to the MlaE permease family.</text>
</comment>
<feature type="transmembrane region" description="Helical" evidence="7">
    <location>
        <begin position="151"/>
        <end position="178"/>
    </location>
</feature>
<organism evidence="8 9">
    <name type="scientific">Geoalkalibacter ferrihydriticus</name>
    <dbReference type="NCBI Taxonomy" id="392333"/>
    <lineage>
        <taxon>Bacteria</taxon>
        <taxon>Pseudomonadati</taxon>
        <taxon>Thermodesulfobacteriota</taxon>
        <taxon>Desulfuromonadia</taxon>
        <taxon>Desulfuromonadales</taxon>
        <taxon>Geoalkalibacteraceae</taxon>
        <taxon>Geoalkalibacter</taxon>
    </lineage>
</organism>
<gene>
    <name evidence="8" type="ORF">SAMN05660860_02973</name>
</gene>
<keyword evidence="3" id="KW-0813">Transport</keyword>
<sequence>MTMIGRFLEFIGGKILSIAQTTGEMLRLLVQTFYYFKEAPRNLPAIFRQMSDIGIDTLPIATLMAFFVGMVLALQTGTQLATFGTQNVIGAIVGLSMVKELGPVMTSILVAGRVGSSMAAEIGAMKVYEEIDALKTLEINPVRYLAMPRMIACLLAVPALTVFSIIVGIFGGGFISAFTPRINVPFNVYFDNLVLALDYSEIFKGLLKATVFGGIIAHVGCYVGFQTTGGARGIGHSTTRAVVMSFLLIMIANYYLTRLTL</sequence>
<evidence type="ECO:0000313" key="9">
    <source>
        <dbReference type="Proteomes" id="UP000182146"/>
    </source>
</evidence>
<dbReference type="Pfam" id="PF02405">
    <property type="entry name" value="MlaE"/>
    <property type="match status" value="1"/>
</dbReference>
<feature type="transmembrane region" description="Helical" evidence="7">
    <location>
        <begin position="205"/>
        <end position="225"/>
    </location>
</feature>
<name>A0A1G9V4H3_9BACT</name>
<reference evidence="8 9" key="1">
    <citation type="submission" date="2016-10" db="EMBL/GenBank/DDBJ databases">
        <authorList>
            <person name="de Groot N.N."/>
        </authorList>
    </citation>
    <scope>NUCLEOTIDE SEQUENCE [LARGE SCALE GENOMIC DNA]</scope>
    <source>
        <strain evidence="8 9">DSM 17813</strain>
    </source>
</reference>
<evidence type="ECO:0000256" key="7">
    <source>
        <dbReference type="RuleBase" id="RU362044"/>
    </source>
</evidence>
<evidence type="ECO:0000256" key="6">
    <source>
        <dbReference type="ARBA" id="ARBA00023136"/>
    </source>
</evidence>
<evidence type="ECO:0000256" key="4">
    <source>
        <dbReference type="ARBA" id="ARBA00022692"/>
    </source>
</evidence>
<dbReference type="GO" id="GO:0043190">
    <property type="term" value="C:ATP-binding cassette (ABC) transporter complex"/>
    <property type="evidence" value="ECO:0007669"/>
    <property type="project" value="InterPro"/>
</dbReference>
<evidence type="ECO:0000256" key="1">
    <source>
        <dbReference type="ARBA" id="ARBA00004141"/>
    </source>
</evidence>
<proteinExistence type="inferred from homology"/>
<evidence type="ECO:0000256" key="2">
    <source>
        <dbReference type="ARBA" id="ARBA00007556"/>
    </source>
</evidence>